<organism evidence="2 3">
    <name type="scientific">Loktanella atrilutea</name>
    <dbReference type="NCBI Taxonomy" id="366533"/>
    <lineage>
        <taxon>Bacteria</taxon>
        <taxon>Pseudomonadati</taxon>
        <taxon>Pseudomonadota</taxon>
        <taxon>Alphaproteobacteria</taxon>
        <taxon>Rhodobacterales</taxon>
        <taxon>Roseobacteraceae</taxon>
        <taxon>Loktanella</taxon>
    </lineage>
</organism>
<dbReference type="PANTHER" id="PTHR28152">
    <property type="entry name" value="HYDROXYACYL-THIOESTER DEHYDRATASE TYPE 2, MITOCHONDRIAL"/>
    <property type="match status" value="1"/>
</dbReference>
<accession>A0A1M4USX5</accession>
<keyword evidence="3" id="KW-1185">Reference proteome</keyword>
<dbReference type="SUPFAM" id="SSF54637">
    <property type="entry name" value="Thioesterase/thiol ester dehydrase-isomerase"/>
    <property type="match status" value="1"/>
</dbReference>
<protein>
    <submittedName>
        <fullName evidence="2">3-methylfumaryl-CoA hydratase</fullName>
    </submittedName>
</protein>
<dbReference type="OrthoDB" id="7183822at2"/>
<dbReference type="RefSeq" id="WP_072855885.1">
    <property type="nucleotide sequence ID" value="NZ_FQUE01000001.1"/>
</dbReference>
<sequence>MAEAYDDWIGRTRVMTDIITPRLLAEFRVMLGDRCGPGEVPAGFIWCLSPDIHDVADLGRDGHPRTGLFLPKLPLPRRMWAGGEVRTLAPFALHDEVTRTSTISGVEFKRGRSGDLGFVTVDHAYDSPRGPCVTERHDIVYRADPDPERPAPVPAAGDPWAALHAWHVTPDPVMLFRYSAITFNGHRIHYDRPYAQQVEGYGGLVVHGPMQATWMQNLAASIFGAPAAVFRYRGLAPLIAGQPVTVEAIDSETGLDLRVRRDADGVVTMQASAERG</sequence>
<dbReference type="GO" id="GO:0019171">
    <property type="term" value="F:(3R)-hydroxyacyl-[acyl-carrier-protein] dehydratase activity"/>
    <property type="evidence" value="ECO:0007669"/>
    <property type="project" value="TreeGrafter"/>
</dbReference>
<dbReference type="Gene3D" id="3.10.129.10">
    <property type="entry name" value="Hotdog Thioesterase"/>
    <property type="match status" value="2"/>
</dbReference>
<evidence type="ECO:0000313" key="3">
    <source>
        <dbReference type="Proteomes" id="UP000183987"/>
    </source>
</evidence>
<evidence type="ECO:0000313" key="2">
    <source>
        <dbReference type="EMBL" id="SHE59737.1"/>
    </source>
</evidence>
<dbReference type="Proteomes" id="UP000183987">
    <property type="component" value="Unassembled WGS sequence"/>
</dbReference>
<gene>
    <name evidence="2" type="ORF">SAMN05444339_101838</name>
</gene>
<dbReference type="InterPro" id="IPR052741">
    <property type="entry name" value="Mitochondrial_HTD2"/>
</dbReference>
<dbReference type="InterPro" id="IPR029069">
    <property type="entry name" value="HotDog_dom_sf"/>
</dbReference>
<dbReference type="STRING" id="366533.SAMN05444339_101838"/>
<evidence type="ECO:0000259" key="1">
    <source>
        <dbReference type="Pfam" id="PF13452"/>
    </source>
</evidence>
<dbReference type="PANTHER" id="PTHR28152:SF1">
    <property type="entry name" value="HYDROXYACYL-THIOESTER DEHYDRATASE TYPE 2, MITOCHONDRIAL"/>
    <property type="match status" value="1"/>
</dbReference>
<dbReference type="EMBL" id="FQUE01000001">
    <property type="protein sequence ID" value="SHE59737.1"/>
    <property type="molecule type" value="Genomic_DNA"/>
</dbReference>
<dbReference type="InterPro" id="IPR039569">
    <property type="entry name" value="FAS1-like_DH_region"/>
</dbReference>
<name>A0A1M4USX5_LOKAT</name>
<dbReference type="AlphaFoldDB" id="A0A1M4USX5"/>
<reference evidence="3" key="1">
    <citation type="submission" date="2016-11" db="EMBL/GenBank/DDBJ databases">
        <authorList>
            <person name="Varghese N."/>
            <person name="Submissions S."/>
        </authorList>
    </citation>
    <scope>NUCLEOTIDE SEQUENCE [LARGE SCALE GENOMIC DNA]</scope>
    <source>
        <strain evidence="3">DSM 29326</strain>
    </source>
</reference>
<proteinExistence type="predicted"/>
<dbReference type="Pfam" id="PF13452">
    <property type="entry name" value="FAS1_DH_region"/>
    <property type="match status" value="1"/>
</dbReference>
<feature type="domain" description="FAS1-like dehydratase" evidence="1">
    <location>
        <begin position="68"/>
        <end position="135"/>
    </location>
</feature>